<keyword evidence="2 3" id="KW-0479">Metal-binding</keyword>
<dbReference type="Gene3D" id="1.20.120.450">
    <property type="entry name" value="dinb family like domain"/>
    <property type="match status" value="1"/>
</dbReference>
<dbReference type="Pfam" id="PF05163">
    <property type="entry name" value="DinB"/>
    <property type="match status" value="1"/>
</dbReference>
<dbReference type="OrthoDB" id="9807509at2"/>
<evidence type="ECO:0000256" key="1">
    <source>
        <dbReference type="ARBA" id="ARBA00008635"/>
    </source>
</evidence>
<evidence type="ECO:0000256" key="3">
    <source>
        <dbReference type="PIRSR" id="PIRSR607837-1"/>
    </source>
</evidence>
<dbReference type="SUPFAM" id="SSF109854">
    <property type="entry name" value="DinB/YfiT-like putative metalloenzymes"/>
    <property type="match status" value="1"/>
</dbReference>
<sequence length="176" mass="20050">MKSNFILMAEYNKWMNESIYSAASRLSRDSLLENKGAFFGSIIGTLNHILVADVIWLKRFASHPANFSSLNCLSITPLPEQLDSILFSDFEKLKNERTRLDGVILKFVDQLSDKHLGSNLSYRNTKGVPYKKSFSYLIQHFFNHQTHHRGQISTLLSQSGIDLGETDLLVKVPDAW</sequence>
<dbReference type="GO" id="GO:0046872">
    <property type="term" value="F:metal ion binding"/>
    <property type="evidence" value="ECO:0007669"/>
    <property type="project" value="UniProtKB-KW"/>
</dbReference>
<comment type="similarity">
    <text evidence="1">Belongs to the DinB family.</text>
</comment>
<evidence type="ECO:0000313" key="4">
    <source>
        <dbReference type="EMBL" id="TKB02504.1"/>
    </source>
</evidence>
<feature type="binding site" evidence="3">
    <location>
        <position position="48"/>
    </location>
    <ligand>
        <name>a divalent metal cation</name>
        <dbReference type="ChEBI" id="CHEBI:60240"/>
    </ligand>
</feature>
<dbReference type="Proteomes" id="UP000305471">
    <property type="component" value="Unassembled WGS sequence"/>
</dbReference>
<protein>
    <submittedName>
        <fullName evidence="4">Damage-inducible protein DinB</fullName>
    </submittedName>
</protein>
<name>A0A4U0ZD45_9ALTE</name>
<gene>
    <name evidence="4" type="ORF">E5672_13710</name>
</gene>
<feature type="binding site" evidence="3">
    <location>
        <position position="144"/>
    </location>
    <ligand>
        <name>a divalent metal cation</name>
        <dbReference type="ChEBI" id="CHEBI:60240"/>
    </ligand>
</feature>
<dbReference type="InterPro" id="IPR034660">
    <property type="entry name" value="DinB/YfiT-like"/>
</dbReference>
<comment type="caution">
    <text evidence="4">The sequence shown here is derived from an EMBL/GenBank/DDBJ whole genome shotgun (WGS) entry which is preliminary data.</text>
</comment>
<reference evidence="4 5" key="1">
    <citation type="submission" date="2019-04" db="EMBL/GenBank/DDBJ databases">
        <title>Alteromonas portus sp. nov., an alginate lyase-excreting marine bacterium.</title>
        <authorList>
            <person name="Huang H."/>
            <person name="Mo K."/>
            <person name="Bao S."/>
        </authorList>
    </citation>
    <scope>NUCLEOTIDE SEQUENCE [LARGE SCALE GENOMIC DNA]</scope>
    <source>
        <strain evidence="4 5">HB161718</strain>
    </source>
</reference>
<keyword evidence="5" id="KW-1185">Reference proteome</keyword>
<dbReference type="AlphaFoldDB" id="A0A4U0ZD45"/>
<accession>A0A4U0ZD45</accession>
<evidence type="ECO:0000256" key="2">
    <source>
        <dbReference type="ARBA" id="ARBA00022723"/>
    </source>
</evidence>
<proteinExistence type="inferred from homology"/>
<organism evidence="4 5">
    <name type="scientific">Alteromonas portus</name>
    <dbReference type="NCBI Taxonomy" id="2565549"/>
    <lineage>
        <taxon>Bacteria</taxon>
        <taxon>Pseudomonadati</taxon>
        <taxon>Pseudomonadota</taxon>
        <taxon>Gammaproteobacteria</taxon>
        <taxon>Alteromonadales</taxon>
        <taxon>Alteromonadaceae</taxon>
        <taxon>Alteromonas/Salinimonas group</taxon>
        <taxon>Alteromonas</taxon>
    </lineage>
</organism>
<dbReference type="EMBL" id="SWCO01000008">
    <property type="protein sequence ID" value="TKB02504.1"/>
    <property type="molecule type" value="Genomic_DNA"/>
</dbReference>
<dbReference type="PANTHER" id="PTHR37302:SF1">
    <property type="entry name" value="PROTEIN DINB"/>
    <property type="match status" value="1"/>
</dbReference>
<feature type="binding site" evidence="3">
    <location>
        <position position="148"/>
    </location>
    <ligand>
        <name>a divalent metal cation</name>
        <dbReference type="ChEBI" id="CHEBI:60240"/>
    </ligand>
</feature>
<dbReference type="InterPro" id="IPR007837">
    <property type="entry name" value="DinB"/>
</dbReference>
<dbReference type="PANTHER" id="PTHR37302">
    <property type="entry name" value="SLR1116 PROTEIN"/>
    <property type="match status" value="1"/>
</dbReference>
<evidence type="ECO:0000313" key="5">
    <source>
        <dbReference type="Proteomes" id="UP000305471"/>
    </source>
</evidence>